<dbReference type="PANTHER" id="PTHR34597:SF6">
    <property type="entry name" value="BLR6126 PROTEIN"/>
    <property type="match status" value="1"/>
</dbReference>
<keyword evidence="4" id="KW-0472">Membrane</keyword>
<dbReference type="Pfam" id="PF08479">
    <property type="entry name" value="POTRA_2"/>
    <property type="match status" value="1"/>
</dbReference>
<sequence length="654" mass="74107">MYFLYLIVTNKNNYTSIRDEFLKNLNRFLLLASTLGFVFCVTPVAYAGFLEMPVITEVPDLKRESLLKDLDVPSVRDRDPDPESGARLNVTHFKLQGIVEFPELGITKKEIDRLIERIRFNLMQEYKLLDSGYTEEEVTEVIDLLVEIEEQTLDRHVTDLELQKLIWLIREQRSKRGITLGVIETVADKITQFYRERGFILAKAYIPEQQIRDGVVTLTLLLGTLGEVAVNGNKMYSEASISSVFESDQGLPVTGDMVEENIYLINDYPGLSVLGLFEPGAQVGDTKLNLDVKAEQRYHANVRYDNHGTEDTGEQRLYGEVLFNNLAGASDLLHIGALSSFFPDNTTYWLLKYSLNLFSPRWRLGMGYTQNQFVLAQNAGDFLSSLKLSGETTQADITLIYKLKRSRVENYNFQLIRENIASNLLLGNTDLGGLLNDEIENTSLLFDFDVLQEESRRLHQGFVRFTSGALVKGLDPGQDDKYGILMSDYTLLTFVKVPWFNADTKLIMRSSLQYTDAALSSVSQFFLGGPTRARGYPVNQFSADSAVYLGADWVLNFPAWMNFDFTPVYSLKNVAQPFFFADASYGVKKSLLATAEDSSGTFYDIGLGVRFFYKNDFQGNLQVAFPVKSDLSDEDLEKPDSSPRLVFDFQYSFN</sequence>
<proteinExistence type="predicted"/>
<evidence type="ECO:0000256" key="1">
    <source>
        <dbReference type="ARBA" id="ARBA00022452"/>
    </source>
</evidence>
<keyword evidence="4" id="KW-1133">Transmembrane helix</keyword>
<dbReference type="InterPro" id="IPR051544">
    <property type="entry name" value="TPS_OM_transporter"/>
</dbReference>
<dbReference type="Pfam" id="PF03865">
    <property type="entry name" value="ShlB"/>
    <property type="match status" value="1"/>
</dbReference>
<keyword evidence="1" id="KW-1134">Transmembrane beta strand</keyword>
<accession>A0A3B0Y710</accession>
<dbReference type="PANTHER" id="PTHR34597">
    <property type="entry name" value="SLR1661 PROTEIN"/>
    <property type="match status" value="1"/>
</dbReference>
<feature type="domain" description="Polypeptide-transport-associated ShlB-type" evidence="6">
    <location>
        <begin position="175"/>
        <end position="221"/>
    </location>
</feature>
<protein>
    <recommendedName>
        <fullName evidence="8">Hemolysin activator protein, HlyB family</fullName>
    </recommendedName>
</protein>
<evidence type="ECO:0000259" key="6">
    <source>
        <dbReference type="Pfam" id="PF08479"/>
    </source>
</evidence>
<keyword evidence="3" id="KW-0998">Cell outer membrane</keyword>
<evidence type="ECO:0000256" key="3">
    <source>
        <dbReference type="ARBA" id="ARBA00023237"/>
    </source>
</evidence>
<feature type="transmembrane region" description="Helical" evidence="4">
    <location>
        <begin position="28"/>
        <end position="49"/>
    </location>
</feature>
<name>A0A3B0Y710_9ZZZZ</name>
<organism evidence="7">
    <name type="scientific">hydrothermal vent metagenome</name>
    <dbReference type="NCBI Taxonomy" id="652676"/>
    <lineage>
        <taxon>unclassified sequences</taxon>
        <taxon>metagenomes</taxon>
        <taxon>ecological metagenomes</taxon>
    </lineage>
</organism>
<reference evidence="7" key="1">
    <citation type="submission" date="2018-06" db="EMBL/GenBank/DDBJ databases">
        <authorList>
            <person name="Zhirakovskaya E."/>
        </authorList>
    </citation>
    <scope>NUCLEOTIDE SEQUENCE</scope>
</reference>
<dbReference type="Gene3D" id="2.40.160.50">
    <property type="entry name" value="membrane protein fhac: a member of the omp85/tpsb transporter family"/>
    <property type="match status" value="1"/>
</dbReference>
<evidence type="ECO:0008006" key="8">
    <source>
        <dbReference type="Google" id="ProtNLM"/>
    </source>
</evidence>
<keyword evidence="2 4" id="KW-0812">Transmembrane</keyword>
<evidence type="ECO:0000256" key="2">
    <source>
        <dbReference type="ARBA" id="ARBA00022692"/>
    </source>
</evidence>
<evidence type="ECO:0000256" key="4">
    <source>
        <dbReference type="SAM" id="Phobius"/>
    </source>
</evidence>
<dbReference type="EMBL" id="UOFI01000182">
    <property type="protein sequence ID" value="VAW69949.1"/>
    <property type="molecule type" value="Genomic_DNA"/>
</dbReference>
<dbReference type="GO" id="GO:0008320">
    <property type="term" value="F:protein transmembrane transporter activity"/>
    <property type="evidence" value="ECO:0007669"/>
    <property type="project" value="TreeGrafter"/>
</dbReference>
<dbReference type="AlphaFoldDB" id="A0A3B0Y710"/>
<dbReference type="InterPro" id="IPR013686">
    <property type="entry name" value="Polypept-transport_assoc_ShlB"/>
</dbReference>
<dbReference type="GO" id="GO:0046819">
    <property type="term" value="P:protein secretion by the type V secretion system"/>
    <property type="evidence" value="ECO:0007669"/>
    <property type="project" value="TreeGrafter"/>
</dbReference>
<dbReference type="InterPro" id="IPR005565">
    <property type="entry name" value="Hemolysn_activator_HlyB_C"/>
</dbReference>
<gene>
    <name evidence="7" type="ORF">MNBD_GAMMA09-2096</name>
</gene>
<dbReference type="Gene3D" id="3.10.20.310">
    <property type="entry name" value="membrane protein fhac"/>
    <property type="match status" value="1"/>
</dbReference>
<dbReference type="GO" id="GO:0098046">
    <property type="term" value="C:type V protein secretion system complex"/>
    <property type="evidence" value="ECO:0007669"/>
    <property type="project" value="TreeGrafter"/>
</dbReference>
<feature type="domain" description="Haemolysin activator HlyB C-terminal" evidence="5">
    <location>
        <begin position="284"/>
        <end position="549"/>
    </location>
</feature>
<evidence type="ECO:0000259" key="5">
    <source>
        <dbReference type="Pfam" id="PF03865"/>
    </source>
</evidence>
<evidence type="ECO:0000313" key="7">
    <source>
        <dbReference type="EMBL" id="VAW69949.1"/>
    </source>
</evidence>